<evidence type="ECO:0000313" key="8">
    <source>
        <dbReference type="Proteomes" id="UP000016368"/>
    </source>
</evidence>
<dbReference type="SUPFAM" id="SSF103473">
    <property type="entry name" value="MFS general substrate transporter"/>
    <property type="match status" value="1"/>
</dbReference>
<name>F3KR01_9BURK</name>
<dbReference type="STRING" id="887062.HGR_04383"/>
<feature type="transmembrane region" description="Helical" evidence="5">
    <location>
        <begin position="71"/>
        <end position="90"/>
    </location>
</feature>
<feature type="transmembrane region" description="Helical" evidence="5">
    <location>
        <begin position="363"/>
        <end position="385"/>
    </location>
</feature>
<dbReference type="Pfam" id="PF07690">
    <property type="entry name" value="MFS_1"/>
    <property type="match status" value="1"/>
</dbReference>
<dbReference type="OrthoDB" id="4822895at2"/>
<dbReference type="InterPro" id="IPR001958">
    <property type="entry name" value="Tet-R_TetA/multi-R_MdtG-like"/>
</dbReference>
<evidence type="ECO:0000256" key="1">
    <source>
        <dbReference type="ARBA" id="ARBA00004141"/>
    </source>
</evidence>
<feature type="transmembrane region" description="Helical" evidence="5">
    <location>
        <begin position="168"/>
        <end position="187"/>
    </location>
</feature>
<keyword evidence="2 5" id="KW-0812">Transmembrane</keyword>
<keyword evidence="8" id="KW-1185">Reference proteome</keyword>
<protein>
    <submittedName>
        <fullName evidence="7">Major facilitator transporter</fullName>
    </submittedName>
</protein>
<feature type="transmembrane region" description="Helical" evidence="5">
    <location>
        <begin position="245"/>
        <end position="266"/>
    </location>
</feature>
<dbReference type="eggNOG" id="COG2814">
    <property type="taxonomic scope" value="Bacteria"/>
</dbReference>
<dbReference type="GO" id="GO:0016020">
    <property type="term" value="C:membrane"/>
    <property type="evidence" value="ECO:0007669"/>
    <property type="project" value="UniProtKB-SubCell"/>
</dbReference>
<dbReference type="PANTHER" id="PTHR23526:SF4">
    <property type="entry name" value="INTEGRAL MEMBRANE TRANSPORT PROTEIN"/>
    <property type="match status" value="1"/>
</dbReference>
<accession>F3KR01</accession>
<dbReference type="Gene3D" id="1.20.1250.20">
    <property type="entry name" value="MFS general substrate transporter like domains"/>
    <property type="match status" value="1"/>
</dbReference>
<comment type="caution">
    <text evidence="7">The sequence shown here is derived from an EMBL/GenBank/DDBJ whole genome shotgun (WGS) entry which is preliminary data.</text>
</comment>
<dbReference type="EMBL" id="AEGR01000042">
    <property type="protein sequence ID" value="EGI77702.1"/>
    <property type="molecule type" value="Genomic_DNA"/>
</dbReference>
<evidence type="ECO:0000313" key="7">
    <source>
        <dbReference type="EMBL" id="EGI77702.1"/>
    </source>
</evidence>
<feature type="domain" description="Major facilitator superfamily (MFS) profile" evidence="6">
    <location>
        <begin position="1"/>
        <end position="399"/>
    </location>
</feature>
<organism evidence="7 8">
    <name type="scientific">Hylemonella gracilis ATCC 19624</name>
    <dbReference type="NCBI Taxonomy" id="887062"/>
    <lineage>
        <taxon>Bacteria</taxon>
        <taxon>Pseudomonadati</taxon>
        <taxon>Pseudomonadota</taxon>
        <taxon>Betaproteobacteria</taxon>
        <taxon>Burkholderiales</taxon>
        <taxon>Comamonadaceae</taxon>
        <taxon>Hylemonella</taxon>
    </lineage>
</organism>
<feature type="transmembrane region" description="Helical" evidence="5">
    <location>
        <begin position="278"/>
        <end position="295"/>
    </location>
</feature>
<feature type="transmembrane region" description="Helical" evidence="5">
    <location>
        <begin position="96"/>
        <end position="117"/>
    </location>
</feature>
<gene>
    <name evidence="7" type="ORF">HGR_04383</name>
</gene>
<dbReference type="AlphaFoldDB" id="F3KR01"/>
<keyword evidence="4 5" id="KW-0472">Membrane</keyword>
<dbReference type="GO" id="GO:0022857">
    <property type="term" value="F:transmembrane transporter activity"/>
    <property type="evidence" value="ECO:0007669"/>
    <property type="project" value="InterPro"/>
</dbReference>
<dbReference type="PRINTS" id="PR01035">
    <property type="entry name" value="TCRTETA"/>
</dbReference>
<feature type="transmembrane region" description="Helical" evidence="5">
    <location>
        <begin position="220"/>
        <end position="239"/>
    </location>
</feature>
<proteinExistence type="predicted"/>
<dbReference type="Proteomes" id="UP000016368">
    <property type="component" value="Unassembled WGS sequence"/>
</dbReference>
<dbReference type="PROSITE" id="PS50850">
    <property type="entry name" value="MFS"/>
    <property type="match status" value="1"/>
</dbReference>
<evidence type="ECO:0000256" key="2">
    <source>
        <dbReference type="ARBA" id="ARBA00022692"/>
    </source>
</evidence>
<evidence type="ECO:0000256" key="3">
    <source>
        <dbReference type="ARBA" id="ARBA00022989"/>
    </source>
</evidence>
<evidence type="ECO:0000259" key="6">
    <source>
        <dbReference type="PROSITE" id="PS50850"/>
    </source>
</evidence>
<feature type="transmembrane region" description="Helical" evidence="5">
    <location>
        <begin position="40"/>
        <end position="59"/>
    </location>
</feature>
<dbReference type="InterPro" id="IPR052528">
    <property type="entry name" value="Sugar_transport-like"/>
</dbReference>
<dbReference type="InterPro" id="IPR020846">
    <property type="entry name" value="MFS_dom"/>
</dbReference>
<dbReference type="PANTHER" id="PTHR23526">
    <property type="entry name" value="INTEGRAL MEMBRANE TRANSPORT PROTEIN-RELATED"/>
    <property type="match status" value="1"/>
</dbReference>
<reference evidence="7 8" key="1">
    <citation type="journal article" date="2011" name="EMBO J.">
        <title>Structural diversity of bacterial flagellar motors.</title>
        <authorList>
            <person name="Chen S."/>
            <person name="Beeby M."/>
            <person name="Murphy G.E."/>
            <person name="Leadbetter J.R."/>
            <person name="Hendrixson D.R."/>
            <person name="Briegel A."/>
            <person name="Li Z."/>
            <person name="Shi J."/>
            <person name="Tocheva E.I."/>
            <person name="Muller A."/>
            <person name="Dobro M.J."/>
            <person name="Jensen G.J."/>
        </authorList>
    </citation>
    <scope>NUCLEOTIDE SEQUENCE [LARGE SCALE GENOMIC DNA]</scope>
    <source>
        <strain evidence="7 8">ATCC 19624</strain>
    </source>
</reference>
<comment type="subcellular location">
    <subcellularLocation>
        <location evidence="1">Membrane</location>
        <topology evidence="1">Multi-pass membrane protein</topology>
    </subcellularLocation>
</comment>
<feature type="transmembrane region" description="Helical" evidence="5">
    <location>
        <begin position="129"/>
        <end position="148"/>
    </location>
</feature>
<evidence type="ECO:0000256" key="4">
    <source>
        <dbReference type="ARBA" id="ARBA00023136"/>
    </source>
</evidence>
<evidence type="ECO:0000256" key="5">
    <source>
        <dbReference type="SAM" id="Phobius"/>
    </source>
</evidence>
<dbReference type="RefSeq" id="WP_006296856.1">
    <property type="nucleotide sequence ID" value="NZ_AEGR01000042.1"/>
</dbReference>
<dbReference type="InterPro" id="IPR036259">
    <property type="entry name" value="MFS_trans_sf"/>
</dbReference>
<sequence>MNRWLPRLIFGHICLHACMAGMRMAAPLLALTQGYSPLAVGVLMALFALTQVFLALPAGRYADRHGLRRPVGLAVTAAVSGTLLAAVFPIFPVLCLAALCAGGATGAASIALQRQVGRSARDAAELKRMFSWLSIGPAFSNFLGPLLAGLLIDHVGVWLGGRPGDLQGYRAAFLFAALLPLVTWLCVRRAPQRRSAAAPTTGSRRAWDLLREPQMRRLMLVNWLLSACWDVHTFVMPVLGHERGFSASTIGTLLGAFAISAAAVRLLMPWLAARLREWMVMAGAMLATAVLFLAYPFMPGAWSMGLCSVLLGLVLGSVQPLIMSTLHQITPHDRHGEALGLRLLTLNASSVAMPLMFGSVGAVVGVSLVFWTVGVAVGWGSRAAWGLKSVAQPRSVSSL</sequence>
<keyword evidence="3 5" id="KW-1133">Transmembrane helix</keyword>
<dbReference type="InterPro" id="IPR011701">
    <property type="entry name" value="MFS"/>
</dbReference>